<dbReference type="OrthoDB" id="5920735at2759"/>
<evidence type="ECO:0000313" key="2">
    <source>
        <dbReference type="Proteomes" id="UP000054776"/>
    </source>
</evidence>
<dbReference type="PANTHER" id="PTHR47331">
    <property type="entry name" value="PHD-TYPE DOMAIN-CONTAINING PROTEIN"/>
    <property type="match status" value="1"/>
</dbReference>
<keyword evidence="2" id="KW-1185">Reference proteome</keyword>
<dbReference type="EMBL" id="JYDH01000240">
    <property type="protein sequence ID" value="KRY27656.1"/>
    <property type="molecule type" value="Genomic_DNA"/>
</dbReference>
<evidence type="ECO:0000313" key="1">
    <source>
        <dbReference type="EMBL" id="KRY27656.1"/>
    </source>
</evidence>
<comment type="caution">
    <text evidence="1">The sequence shown here is derived from an EMBL/GenBank/DDBJ whole genome shotgun (WGS) entry which is preliminary data.</text>
</comment>
<dbReference type="AlphaFoldDB" id="A0A0V1AS82"/>
<name>A0A0V1AS82_TRISP</name>
<reference evidence="1 2" key="1">
    <citation type="submission" date="2015-01" db="EMBL/GenBank/DDBJ databases">
        <title>Evolution of Trichinella species and genotypes.</title>
        <authorList>
            <person name="Korhonen P.K."/>
            <person name="Edoardo P."/>
            <person name="Giuseppe L.R."/>
            <person name="Gasser R.B."/>
        </authorList>
    </citation>
    <scope>NUCLEOTIDE SEQUENCE [LARGE SCALE GENOMIC DNA]</scope>
    <source>
        <strain evidence="1">ISS3</strain>
    </source>
</reference>
<sequence length="362" mass="41167">MYRLADVEAYSGSSPESRINVADALGLPGPYEVIRLVIVDDECGTARRMRQIKFHVDPAKLETRHLIRALVMPKISGRIQQAPVKLSSWPHLSNLLVVDQFEEGISFDGERYEVRLPCLPGHPSLLNNFTQVRAQRKGAESYLMVPLDTAKPNQLKVRPNLQLDLLKALLRFIRYRVGLQADIQKMYLQVQIAEQDRKDEELAGQLQGLLASGSFHLHKWASNKPEALKTLPDKERIANSRGHLWKMLEIQWDRRDDHLTFSPPVMVHSQGEESKRKMLSTAFHICDLIACLELFTDEFLPEQWSFREGAVDALEARAARPVKDPPSTRARTACTWLSEAPGDPSVLRCVREGIWRCGILTH</sequence>
<gene>
    <name evidence="1" type="ORF">T01_10490</name>
</gene>
<protein>
    <submittedName>
        <fullName evidence="1">Uncharacterized protein</fullName>
    </submittedName>
</protein>
<organism evidence="1 2">
    <name type="scientific">Trichinella spiralis</name>
    <name type="common">Trichina worm</name>
    <dbReference type="NCBI Taxonomy" id="6334"/>
    <lineage>
        <taxon>Eukaryota</taxon>
        <taxon>Metazoa</taxon>
        <taxon>Ecdysozoa</taxon>
        <taxon>Nematoda</taxon>
        <taxon>Enoplea</taxon>
        <taxon>Dorylaimia</taxon>
        <taxon>Trichinellida</taxon>
        <taxon>Trichinellidae</taxon>
        <taxon>Trichinella</taxon>
    </lineage>
</organism>
<accession>A0A0V1AS82</accession>
<proteinExistence type="predicted"/>
<dbReference type="Proteomes" id="UP000054776">
    <property type="component" value="Unassembled WGS sequence"/>
</dbReference>
<dbReference type="InParanoid" id="A0A0V1AS82"/>